<dbReference type="Pfam" id="PF01266">
    <property type="entry name" value="DAO"/>
    <property type="match status" value="1"/>
</dbReference>
<organism evidence="2 3">
    <name type="scientific">Seiridium unicorne</name>
    <dbReference type="NCBI Taxonomy" id="138068"/>
    <lineage>
        <taxon>Eukaryota</taxon>
        <taxon>Fungi</taxon>
        <taxon>Dikarya</taxon>
        <taxon>Ascomycota</taxon>
        <taxon>Pezizomycotina</taxon>
        <taxon>Sordariomycetes</taxon>
        <taxon>Xylariomycetidae</taxon>
        <taxon>Amphisphaeriales</taxon>
        <taxon>Sporocadaceae</taxon>
        <taxon>Seiridium</taxon>
    </lineage>
</organism>
<gene>
    <name evidence="2" type="ORF">SUNI508_02830</name>
</gene>
<dbReference type="PANTHER" id="PTHR13847:SF213">
    <property type="entry name" value="DEPENDENT OXIDOREDUCTASE, PUTATIVE-RELATED"/>
    <property type="match status" value="1"/>
</dbReference>
<evidence type="ECO:0000313" key="3">
    <source>
        <dbReference type="Proteomes" id="UP001408356"/>
    </source>
</evidence>
<protein>
    <submittedName>
        <fullName evidence="2">FAD dependent oxidoreductase-domain-containing protein</fullName>
    </submittedName>
</protein>
<dbReference type="Gene3D" id="3.30.9.10">
    <property type="entry name" value="D-Amino Acid Oxidase, subunit A, domain 2"/>
    <property type="match status" value="1"/>
</dbReference>
<comment type="caution">
    <text evidence="2">The sequence shown here is derived from an EMBL/GenBank/DDBJ whole genome shotgun (WGS) entry which is preliminary data.</text>
</comment>
<evidence type="ECO:0000313" key="2">
    <source>
        <dbReference type="EMBL" id="KAK9426389.1"/>
    </source>
</evidence>
<dbReference type="Gene3D" id="3.50.50.60">
    <property type="entry name" value="FAD/NAD(P)-binding domain"/>
    <property type="match status" value="1"/>
</dbReference>
<dbReference type="Proteomes" id="UP001408356">
    <property type="component" value="Unassembled WGS sequence"/>
</dbReference>
<proteinExistence type="predicted"/>
<keyword evidence="3" id="KW-1185">Reference proteome</keyword>
<feature type="domain" description="FAD dependent oxidoreductase" evidence="1">
    <location>
        <begin position="70"/>
        <end position="475"/>
    </location>
</feature>
<name>A0ABR2VIS5_9PEZI</name>
<reference evidence="2 3" key="1">
    <citation type="journal article" date="2024" name="J. Plant Pathol.">
        <title>Sequence and assembly of the genome of Seiridium unicorne, isolate CBS 538.82, causal agent of cypress canker disease.</title>
        <authorList>
            <person name="Scali E."/>
            <person name="Rocca G.D."/>
            <person name="Danti R."/>
            <person name="Garbelotto M."/>
            <person name="Barberini S."/>
            <person name="Baroncelli R."/>
            <person name="Emiliani G."/>
        </authorList>
    </citation>
    <scope>NUCLEOTIDE SEQUENCE [LARGE SCALE GENOMIC DNA]</scope>
    <source>
        <strain evidence="2 3">BM-138-508</strain>
    </source>
</reference>
<dbReference type="InterPro" id="IPR036188">
    <property type="entry name" value="FAD/NAD-bd_sf"/>
</dbReference>
<evidence type="ECO:0000259" key="1">
    <source>
        <dbReference type="Pfam" id="PF01266"/>
    </source>
</evidence>
<dbReference type="EMBL" id="JARVKF010000002">
    <property type="protein sequence ID" value="KAK9426389.1"/>
    <property type="molecule type" value="Genomic_DNA"/>
</dbReference>
<dbReference type="InterPro" id="IPR006076">
    <property type="entry name" value="FAD-dep_OxRdtase"/>
</dbReference>
<dbReference type="SUPFAM" id="SSF51905">
    <property type="entry name" value="FAD/NAD(P)-binding domain"/>
    <property type="match status" value="1"/>
</dbReference>
<accession>A0ABR2VIS5</accession>
<dbReference type="PANTHER" id="PTHR13847">
    <property type="entry name" value="SARCOSINE DEHYDROGENASE-RELATED"/>
    <property type="match status" value="1"/>
</dbReference>
<sequence length="523" mass="57589">MGGVQSRLKTLSLALKALLQIDKQFRELLERAKQPPGLPVPNPSKSYWLEDPPFPELVDIQSPELPDHADIVVIGSGITGAAVARSVLRECERKGESRRIVVLEARTLCSGATGRNGGHMKSSPHELFVRLKDRFGPERAAALTRFQLSHVEVLTKLCETEGWDLAECRKVETVDLYLDTEDRDKAFGEVRELSQWIPELEIEMHNGVEAQKKFEVNKFIVGAISYTAGALWPYRLVVSAWRDLLAKYAGSLSIETGTAVTDINPSSNGVSAYRVLTTRGSISCNHVVHATNGFAGQFIPGLRSKMSGFQAHMSAQRPGRQFPEYNGSRSWSVVYGKAYDYVTQRPTVDGVPGDIMLGGGFDRGKDQGMNVIGRWDDSEKCFDALTINHIGNIFPTVFSPHWGEDQVGGRMKKVWSGIVCITGDFLPFVGRLDPKLTERRPNHRETTGGVSAGEWVAAGYCGDGMVWAWLSGTALGAFIMGSEKEVSAEGPGGKVEDWFPHELMPTLSRVKKADMANMAEYLL</sequence>